<dbReference type="InterPro" id="IPR050288">
    <property type="entry name" value="Cellulose_deg_GH3"/>
</dbReference>
<dbReference type="SUPFAM" id="SSF52279">
    <property type="entry name" value="Beta-D-glucan exohydrolase, C-terminal domain"/>
    <property type="match status" value="1"/>
</dbReference>
<comment type="catalytic activity">
    <reaction evidence="1 10">
        <text>Hydrolysis of terminal, non-reducing beta-D-glucosyl residues with release of beta-D-glucose.</text>
        <dbReference type="EC" id="3.2.1.21"/>
    </reaction>
</comment>
<dbReference type="InterPro" id="IPR013783">
    <property type="entry name" value="Ig-like_fold"/>
</dbReference>
<dbReference type="PANTHER" id="PTHR42715">
    <property type="entry name" value="BETA-GLUCOSIDASE"/>
    <property type="match status" value="1"/>
</dbReference>
<proteinExistence type="inferred from homology"/>
<evidence type="ECO:0000256" key="5">
    <source>
        <dbReference type="ARBA" id="ARBA00022801"/>
    </source>
</evidence>
<dbReference type="UniPathway" id="UPA00696"/>
<keyword evidence="7 10" id="KW-0119">Carbohydrate metabolism</keyword>
<dbReference type="Pfam" id="PF14310">
    <property type="entry name" value="Fn3-like"/>
    <property type="match status" value="1"/>
</dbReference>
<comment type="pathway">
    <text evidence="2 10">Glycan metabolism; cellulose degradation.</text>
</comment>
<keyword evidence="13" id="KW-1185">Reference proteome</keyword>
<dbReference type="InterPro" id="IPR017853">
    <property type="entry name" value="GH"/>
</dbReference>
<gene>
    <name evidence="12" type="ORF">FLONG3_5736</name>
</gene>
<dbReference type="Proteomes" id="UP000266234">
    <property type="component" value="Unassembled WGS sequence"/>
</dbReference>
<dbReference type="Pfam" id="PF00933">
    <property type="entry name" value="Glyco_hydro_3"/>
    <property type="match status" value="1"/>
</dbReference>
<evidence type="ECO:0000256" key="1">
    <source>
        <dbReference type="ARBA" id="ARBA00000448"/>
    </source>
</evidence>
<dbReference type="InterPro" id="IPR036881">
    <property type="entry name" value="Glyco_hydro_3_C_sf"/>
</dbReference>
<reference evidence="12 13" key="1">
    <citation type="journal article" date="2018" name="PLoS Pathog.">
        <title>Evolution of structural diversity of trichothecenes, a family of toxins produced by plant pathogenic and entomopathogenic fungi.</title>
        <authorList>
            <person name="Proctor R.H."/>
            <person name="McCormick S.P."/>
            <person name="Kim H.S."/>
            <person name="Cardoza R.E."/>
            <person name="Stanley A.M."/>
            <person name="Lindo L."/>
            <person name="Kelly A."/>
            <person name="Brown D.W."/>
            <person name="Lee T."/>
            <person name="Vaughan M.M."/>
            <person name="Alexander N.J."/>
            <person name="Busman M."/>
            <person name="Gutierrez S."/>
        </authorList>
    </citation>
    <scope>NUCLEOTIDE SEQUENCE [LARGE SCALE GENOMIC DNA]</scope>
    <source>
        <strain evidence="12 13">NRRL 20695</strain>
    </source>
</reference>
<dbReference type="SUPFAM" id="SSF51445">
    <property type="entry name" value="(Trans)glycosidases"/>
    <property type="match status" value="1"/>
</dbReference>
<keyword evidence="6" id="KW-0325">Glycoprotein</keyword>
<keyword evidence="9 10" id="KW-0624">Polysaccharide degradation</keyword>
<protein>
    <recommendedName>
        <fullName evidence="4 10">beta-glucosidase</fullName>
        <ecNumber evidence="4 10">3.2.1.21</ecNumber>
    </recommendedName>
</protein>
<dbReference type="InterPro" id="IPR036962">
    <property type="entry name" value="Glyco_hydro_3_N_sf"/>
</dbReference>
<comment type="caution">
    <text evidence="12">The sequence shown here is derived from an EMBL/GenBank/DDBJ whole genome shotgun (WGS) entry which is preliminary data.</text>
</comment>
<dbReference type="InterPro" id="IPR019800">
    <property type="entry name" value="Glyco_hydro_3_AS"/>
</dbReference>
<dbReference type="Gene3D" id="3.40.50.1700">
    <property type="entry name" value="Glycoside hydrolase family 3 C-terminal domain"/>
    <property type="match status" value="1"/>
</dbReference>
<accession>A0A395SSQ9</accession>
<dbReference type="InterPro" id="IPR037524">
    <property type="entry name" value="PA14/GLEYA"/>
</dbReference>
<dbReference type="GO" id="GO:0008422">
    <property type="term" value="F:beta-glucosidase activity"/>
    <property type="evidence" value="ECO:0007669"/>
    <property type="project" value="UniProtKB-EC"/>
</dbReference>
<dbReference type="SMART" id="SM01217">
    <property type="entry name" value="Fn3_like"/>
    <property type="match status" value="1"/>
</dbReference>
<dbReference type="EMBL" id="PXOG01000123">
    <property type="protein sequence ID" value="RGP75346.1"/>
    <property type="molecule type" value="Genomic_DNA"/>
</dbReference>
<dbReference type="PANTHER" id="PTHR42715:SF3">
    <property type="entry name" value="BETA-GLUCOSIDASE B-RELATED"/>
    <property type="match status" value="1"/>
</dbReference>
<keyword evidence="5 10" id="KW-0378">Hydrolase</keyword>
<dbReference type="AlphaFoldDB" id="A0A395SSQ9"/>
<evidence type="ECO:0000256" key="3">
    <source>
        <dbReference type="ARBA" id="ARBA00005336"/>
    </source>
</evidence>
<dbReference type="InterPro" id="IPR026891">
    <property type="entry name" value="Fn3-like"/>
</dbReference>
<evidence type="ECO:0000256" key="7">
    <source>
        <dbReference type="ARBA" id="ARBA00023277"/>
    </source>
</evidence>
<evidence type="ECO:0000256" key="6">
    <source>
        <dbReference type="ARBA" id="ARBA00023180"/>
    </source>
</evidence>
<evidence type="ECO:0000256" key="2">
    <source>
        <dbReference type="ARBA" id="ARBA00004987"/>
    </source>
</evidence>
<dbReference type="InterPro" id="IPR002772">
    <property type="entry name" value="Glyco_hydro_3_C"/>
</dbReference>
<dbReference type="InterPro" id="IPR001764">
    <property type="entry name" value="Glyco_hydro_3_N"/>
</dbReference>
<evidence type="ECO:0000256" key="4">
    <source>
        <dbReference type="ARBA" id="ARBA00012744"/>
    </source>
</evidence>
<evidence type="ECO:0000256" key="8">
    <source>
        <dbReference type="ARBA" id="ARBA00023295"/>
    </source>
</evidence>
<organism evidence="12 13">
    <name type="scientific">Fusarium longipes</name>
    <dbReference type="NCBI Taxonomy" id="694270"/>
    <lineage>
        <taxon>Eukaryota</taxon>
        <taxon>Fungi</taxon>
        <taxon>Dikarya</taxon>
        <taxon>Ascomycota</taxon>
        <taxon>Pezizomycotina</taxon>
        <taxon>Sordariomycetes</taxon>
        <taxon>Hypocreomycetidae</taxon>
        <taxon>Hypocreales</taxon>
        <taxon>Nectriaceae</taxon>
        <taxon>Fusarium</taxon>
    </lineage>
</organism>
<dbReference type="PRINTS" id="PR00133">
    <property type="entry name" value="GLHYDRLASE3"/>
</dbReference>
<dbReference type="EC" id="3.2.1.21" evidence="4 10"/>
<evidence type="ECO:0000259" key="11">
    <source>
        <dbReference type="PROSITE" id="PS51820"/>
    </source>
</evidence>
<feature type="domain" description="PA14" evidence="11">
    <location>
        <begin position="402"/>
        <end position="555"/>
    </location>
</feature>
<comment type="similarity">
    <text evidence="3 10">Belongs to the glycosyl hydrolase 3 family.</text>
</comment>
<dbReference type="Gene3D" id="3.20.20.300">
    <property type="entry name" value="Glycoside hydrolase, family 3, N-terminal domain"/>
    <property type="match status" value="1"/>
</dbReference>
<dbReference type="PROSITE" id="PS00775">
    <property type="entry name" value="GLYCOSYL_HYDROL_F3"/>
    <property type="match status" value="1"/>
</dbReference>
<dbReference type="Gene3D" id="2.60.40.10">
    <property type="entry name" value="Immunoglobulins"/>
    <property type="match status" value="1"/>
</dbReference>
<name>A0A395SSQ9_9HYPO</name>
<evidence type="ECO:0000256" key="10">
    <source>
        <dbReference type="RuleBase" id="RU361161"/>
    </source>
</evidence>
<evidence type="ECO:0000256" key="9">
    <source>
        <dbReference type="ARBA" id="ARBA00023326"/>
    </source>
</evidence>
<dbReference type="Pfam" id="PF01915">
    <property type="entry name" value="Glyco_hydro_3_C"/>
    <property type="match status" value="1"/>
</dbReference>
<dbReference type="OrthoDB" id="10036721at2759"/>
<evidence type="ECO:0000313" key="12">
    <source>
        <dbReference type="EMBL" id="RGP75346.1"/>
    </source>
</evidence>
<evidence type="ECO:0000313" key="13">
    <source>
        <dbReference type="Proteomes" id="UP000266234"/>
    </source>
</evidence>
<keyword evidence="8 10" id="KW-0326">Glycosidase</keyword>
<dbReference type="Gene3D" id="2.60.120.260">
    <property type="entry name" value="Galactose-binding domain-like"/>
    <property type="match status" value="1"/>
</dbReference>
<dbReference type="GO" id="GO:0030245">
    <property type="term" value="P:cellulose catabolic process"/>
    <property type="evidence" value="ECO:0007669"/>
    <property type="project" value="UniProtKB-UniPathway"/>
</dbReference>
<dbReference type="STRING" id="694270.A0A395SSQ9"/>
<dbReference type="PROSITE" id="PS51820">
    <property type="entry name" value="PA14"/>
    <property type="match status" value="1"/>
</dbReference>
<sequence length="835" mass="92085">MGPVQSTDDDFCSLLPKLTLQEKITLLSGQDFSTIAGVSRLNIPPVRVADSTSGIRPSGIEANLTTASFPNTTCYASTWDSELLFRVGTHLAKQARMKGAQVVLGPTINIHRDPRAGRNFECFSEDPLLSGQLAAALVNGVQSLGVGSCPKHFVCNDSETLRRYYNVQESVDNRTLREIYLAAWQHLLRSSDPEGIMTAYNKVDGHFCSENSSLTQRVLRDEWNFKGLTMSDWFGTHATTEPVKAGLDIEMPFPVFRGDRLLAAVKSGLVTESEIDTLALRALELRNRTRTALEFTGETSELNEETNKLAREVATSGMVLLKNENNALPIKAEKCSSIAVIGQYAFDPVITGGGSASSIPQYRHSPLDILRKRLRGMVQYSPGVRTRRIIPVAPREKLTSLEAKPNVVVRYYNAGNPKPVLEEFQEEATVWMLGEFDKKGLKPVDSRLEMWTKVTPETSGIHTLAVRCTGAFCLSVNGRQVLSGQEAKVTTEQFIFNHTLLESRVEIPMDAGVTYDINLDMAGPRKLQTGEPTPYAAAFCFEEYYSEDEAIAEAVEIARSADKAVIYAGRNDQYESEGFDLEDIRMPENQAKLIKAVAAVAKQTILVMHCGNPVDVSAFIDSVDAVLLAHFPGQEGAAATVELLLGDVCPSGRLATTWFKTLQDSPSYGNFPAQESEDGDPCLRYAEGVAVGYRAPGSKDRARWLFGHGLSYTTFSHSNLHTVVDETSEPKKLICILDVQNTGAVSGKEIVQVFIRPSKTTKVWRPEQELKGFSKTFLEPGESRQLDIYMDLNVACSYWDDQEKTWRLDAGTYEAVVAGQVAEFTVSKSSTWNSL</sequence>